<dbReference type="InterPro" id="IPR024083">
    <property type="entry name" value="Fumarase/histidase_N"/>
</dbReference>
<dbReference type="InterPro" id="IPR009049">
    <property type="entry name" value="Argininosuccinate_lyase"/>
</dbReference>
<dbReference type="AlphaFoldDB" id="A0A5B9EEC9"/>
<evidence type="ECO:0000259" key="6">
    <source>
        <dbReference type="Pfam" id="PF00206"/>
    </source>
</evidence>
<comment type="catalytic activity">
    <reaction evidence="1 5">
        <text>2-(N(omega)-L-arginino)succinate = fumarate + L-arginine</text>
        <dbReference type="Rhea" id="RHEA:24020"/>
        <dbReference type="ChEBI" id="CHEBI:29806"/>
        <dbReference type="ChEBI" id="CHEBI:32682"/>
        <dbReference type="ChEBI" id="CHEBI:57472"/>
        <dbReference type="EC" id="4.3.2.1"/>
    </reaction>
</comment>
<dbReference type="Proteomes" id="UP000321820">
    <property type="component" value="Chromosome"/>
</dbReference>
<name>A0A5B9EEC9_9BACT</name>
<dbReference type="KEGG" id="talb:FTW19_11935"/>
<reference evidence="8 9" key="1">
    <citation type="submission" date="2019-08" db="EMBL/GenBank/DDBJ databases">
        <title>Complete genome sequence of Terriglobus albidus strain ORNL.</title>
        <authorList>
            <person name="Podar M."/>
        </authorList>
    </citation>
    <scope>NUCLEOTIDE SEQUENCE [LARGE SCALE GENOMIC DNA]</scope>
    <source>
        <strain evidence="8 9">ORNL</strain>
    </source>
</reference>
<proteinExistence type="inferred from homology"/>
<dbReference type="UniPathway" id="UPA00068">
    <property type="reaction ID" value="UER00114"/>
</dbReference>
<gene>
    <name evidence="5 8" type="primary">argH</name>
    <name evidence="8" type="ORF">FTW19_11935</name>
</gene>
<dbReference type="OrthoDB" id="9769623at2"/>
<evidence type="ECO:0000256" key="3">
    <source>
        <dbReference type="ARBA" id="ARBA00012338"/>
    </source>
</evidence>
<accession>A0A5B9EEC9</accession>
<dbReference type="HAMAP" id="MF_00006">
    <property type="entry name" value="Arg_succ_lyase"/>
    <property type="match status" value="1"/>
</dbReference>
<dbReference type="Pfam" id="PF00206">
    <property type="entry name" value="Lyase_1"/>
    <property type="match status" value="1"/>
</dbReference>
<keyword evidence="5 8" id="KW-0456">Lyase</keyword>
<dbReference type="GO" id="GO:0005829">
    <property type="term" value="C:cytosol"/>
    <property type="evidence" value="ECO:0007669"/>
    <property type="project" value="TreeGrafter"/>
</dbReference>
<dbReference type="EC" id="4.3.2.1" evidence="3 5"/>
<feature type="domain" description="Argininosuccinate lyase C-terminal" evidence="7">
    <location>
        <begin position="365"/>
        <end position="438"/>
    </location>
</feature>
<comment type="subcellular location">
    <subcellularLocation>
        <location evidence="5">Cytoplasm</location>
    </subcellularLocation>
</comment>
<dbReference type="GO" id="GO:0004056">
    <property type="term" value="F:argininosuccinate lyase activity"/>
    <property type="evidence" value="ECO:0007669"/>
    <property type="project" value="UniProtKB-UniRule"/>
</dbReference>
<keyword evidence="4 5" id="KW-0055">Arginine biosynthesis</keyword>
<keyword evidence="5" id="KW-0963">Cytoplasm</keyword>
<dbReference type="InterPro" id="IPR022761">
    <property type="entry name" value="Fumarate_lyase_N"/>
</dbReference>
<sequence>MESSKSSTFPAVIYRDQVLSHVFQDAKRLFLPAMLEIDYAHVLMLAEQQIISRKTASNCFQGLKALPLQEIAAAKYDGSVEDLFFLVERKLAELCGEEDAGRIHTARSRNDLDMTMYRMVLRGRLLEVAEACLALRSVLLRLAGEYRSALIPAYTHNQPAQPTTMGHYLMAIIEVLERDTERLRAAYAHVNQSPLGACAITGTGFPINRERTAELLGFKGLQINTYGAIAAVDYIIEPCSVLATLMVSLGRFTQEMLLWSTAEFGFLRLSEGYVQVSSIMPQKRNPVPLEHTRILASRAMSESQAVLNSLHNTPFADMNDSEDSLQPLVDLAFADGLRALRLLTGVLEETSFNLERLSARAHGEFLAVTELADTLAREAGLSFHDAHAIVSTAVKASMGRYQPEAMVDFVESALRQRQAKPMERATLLRALDPENFVAVRTTTGGPAPSALNPQIDRARSQFHEDSAWHRSEVDHLSASSQRLHTAVDTFARG</sequence>
<dbReference type="EMBL" id="CP042806">
    <property type="protein sequence ID" value="QEE28647.1"/>
    <property type="molecule type" value="Genomic_DNA"/>
</dbReference>
<feature type="domain" description="Fumarate lyase N-terminal" evidence="6">
    <location>
        <begin position="87"/>
        <end position="300"/>
    </location>
</feature>
<dbReference type="Gene3D" id="1.10.275.10">
    <property type="entry name" value="Fumarase/aspartase (N-terminal domain)"/>
    <property type="match status" value="1"/>
</dbReference>
<dbReference type="Gene3D" id="1.20.200.10">
    <property type="entry name" value="Fumarase/aspartase (Central domain)"/>
    <property type="match status" value="1"/>
</dbReference>
<dbReference type="InterPro" id="IPR029419">
    <property type="entry name" value="Arg_succ_lyase_C"/>
</dbReference>
<evidence type="ECO:0000313" key="8">
    <source>
        <dbReference type="EMBL" id="QEE28647.1"/>
    </source>
</evidence>
<dbReference type="GO" id="GO:0042450">
    <property type="term" value="P:L-arginine biosynthetic process via ornithine"/>
    <property type="evidence" value="ECO:0007669"/>
    <property type="project" value="UniProtKB-UniRule"/>
</dbReference>
<dbReference type="NCBIfam" id="TIGR00838">
    <property type="entry name" value="argH"/>
    <property type="match status" value="1"/>
</dbReference>
<evidence type="ECO:0000256" key="1">
    <source>
        <dbReference type="ARBA" id="ARBA00000985"/>
    </source>
</evidence>
<keyword evidence="5" id="KW-0028">Amino-acid biosynthesis</keyword>
<protein>
    <recommendedName>
        <fullName evidence="3 5">Argininosuccinate lyase</fullName>
        <shortName evidence="5">ASAL</shortName>
        <ecNumber evidence="3 5">4.3.2.1</ecNumber>
    </recommendedName>
    <alternativeName>
        <fullName evidence="5">Arginosuccinase</fullName>
    </alternativeName>
</protein>
<keyword evidence="9" id="KW-1185">Reference proteome</keyword>
<comment type="pathway">
    <text evidence="2 5">Amino-acid biosynthesis; L-arginine biosynthesis; L-arginine from L-ornithine and carbamoyl phosphate: step 3/3.</text>
</comment>
<dbReference type="CDD" id="cd01359">
    <property type="entry name" value="Argininosuccinate_lyase"/>
    <property type="match status" value="1"/>
</dbReference>
<dbReference type="InterPro" id="IPR000362">
    <property type="entry name" value="Fumarate_lyase_fam"/>
</dbReference>
<organism evidence="8 9">
    <name type="scientific">Terriglobus albidus</name>
    <dbReference type="NCBI Taxonomy" id="1592106"/>
    <lineage>
        <taxon>Bacteria</taxon>
        <taxon>Pseudomonadati</taxon>
        <taxon>Acidobacteriota</taxon>
        <taxon>Terriglobia</taxon>
        <taxon>Terriglobales</taxon>
        <taxon>Acidobacteriaceae</taxon>
        <taxon>Terriglobus</taxon>
    </lineage>
</organism>
<evidence type="ECO:0000256" key="2">
    <source>
        <dbReference type="ARBA" id="ARBA00004941"/>
    </source>
</evidence>
<evidence type="ECO:0000259" key="7">
    <source>
        <dbReference type="Pfam" id="PF14698"/>
    </source>
</evidence>
<dbReference type="PANTHER" id="PTHR43814">
    <property type="entry name" value="ARGININOSUCCINATE LYASE"/>
    <property type="match status" value="1"/>
</dbReference>
<dbReference type="Pfam" id="PF14698">
    <property type="entry name" value="ASL_C2"/>
    <property type="match status" value="1"/>
</dbReference>
<dbReference type="PRINTS" id="PR00149">
    <property type="entry name" value="FUMRATELYASE"/>
</dbReference>
<evidence type="ECO:0000256" key="4">
    <source>
        <dbReference type="ARBA" id="ARBA00022571"/>
    </source>
</evidence>
<dbReference type="SUPFAM" id="SSF48557">
    <property type="entry name" value="L-aspartase-like"/>
    <property type="match status" value="1"/>
</dbReference>
<comment type="similarity">
    <text evidence="5">Belongs to the lyase 1 family. Argininosuccinate lyase subfamily.</text>
</comment>
<dbReference type="InterPro" id="IPR008948">
    <property type="entry name" value="L-Aspartase-like"/>
</dbReference>
<dbReference type="RefSeq" id="WP_147647837.1">
    <property type="nucleotide sequence ID" value="NZ_CP042806.1"/>
</dbReference>
<evidence type="ECO:0000256" key="5">
    <source>
        <dbReference type="HAMAP-Rule" id="MF_00006"/>
    </source>
</evidence>
<dbReference type="Gene3D" id="1.10.40.30">
    <property type="entry name" value="Fumarase/aspartase (C-terminal domain)"/>
    <property type="match status" value="1"/>
</dbReference>
<dbReference type="PRINTS" id="PR00145">
    <property type="entry name" value="ARGSUCLYASE"/>
</dbReference>
<evidence type="ECO:0000313" key="9">
    <source>
        <dbReference type="Proteomes" id="UP000321820"/>
    </source>
</evidence>
<dbReference type="PANTHER" id="PTHR43814:SF1">
    <property type="entry name" value="ARGININOSUCCINATE LYASE"/>
    <property type="match status" value="1"/>
</dbReference>